<dbReference type="Proteomes" id="UP001139319">
    <property type="component" value="Unassembled WGS sequence"/>
</dbReference>
<comment type="caution">
    <text evidence="2">The sequence shown here is derived from an EMBL/GenBank/DDBJ whole genome shotgun (WGS) entry which is preliminary data.</text>
</comment>
<reference evidence="2" key="1">
    <citation type="submission" date="2022-05" db="EMBL/GenBank/DDBJ databases">
        <authorList>
            <person name="Sun H.-N."/>
        </authorList>
    </citation>
    <scope>NUCLEOTIDE SEQUENCE</scope>
    <source>
        <strain evidence="2">HB14</strain>
    </source>
</reference>
<evidence type="ECO:0000259" key="1">
    <source>
        <dbReference type="Pfam" id="PF00535"/>
    </source>
</evidence>
<dbReference type="EMBL" id="JAMFTH010000001">
    <property type="protein sequence ID" value="MCP8899352.1"/>
    <property type="molecule type" value="Genomic_DNA"/>
</dbReference>
<dbReference type="PANTHER" id="PTHR43685:SF2">
    <property type="entry name" value="GLYCOSYLTRANSFERASE 2-LIKE DOMAIN-CONTAINING PROTEIN"/>
    <property type="match status" value="1"/>
</dbReference>
<dbReference type="AlphaFoldDB" id="A0A9X2KTM6"/>
<evidence type="ECO:0000313" key="2">
    <source>
        <dbReference type="EMBL" id="MCP8899352.1"/>
    </source>
</evidence>
<dbReference type="InterPro" id="IPR001173">
    <property type="entry name" value="Glyco_trans_2-like"/>
</dbReference>
<protein>
    <submittedName>
        <fullName evidence="2">Glycosyltransferase</fullName>
        <ecNumber evidence="2">2.4.-.-</ecNumber>
    </submittedName>
</protein>
<dbReference type="SUPFAM" id="SSF53448">
    <property type="entry name" value="Nucleotide-diphospho-sugar transferases"/>
    <property type="match status" value="1"/>
</dbReference>
<dbReference type="PANTHER" id="PTHR43685">
    <property type="entry name" value="GLYCOSYLTRANSFERASE"/>
    <property type="match status" value="1"/>
</dbReference>
<organism evidence="2 3">
    <name type="scientific">Gilvimarinus xylanilyticus</name>
    <dbReference type="NCBI Taxonomy" id="2944139"/>
    <lineage>
        <taxon>Bacteria</taxon>
        <taxon>Pseudomonadati</taxon>
        <taxon>Pseudomonadota</taxon>
        <taxon>Gammaproteobacteria</taxon>
        <taxon>Cellvibrionales</taxon>
        <taxon>Cellvibrionaceae</taxon>
        <taxon>Gilvimarinus</taxon>
    </lineage>
</organism>
<keyword evidence="3" id="KW-1185">Reference proteome</keyword>
<proteinExistence type="predicted"/>
<dbReference type="Gene3D" id="3.90.550.10">
    <property type="entry name" value="Spore Coat Polysaccharide Biosynthesis Protein SpsA, Chain A"/>
    <property type="match status" value="1"/>
</dbReference>
<reference evidence="2" key="2">
    <citation type="submission" date="2023-01" db="EMBL/GenBank/DDBJ databases">
        <title>Gilvimarinus xylanilyticus HB14 isolated from Caulerpa lentillifera aquaculture base in Hainan, China.</title>
        <authorList>
            <person name="Zhang Y.-J."/>
        </authorList>
    </citation>
    <scope>NUCLEOTIDE SEQUENCE</scope>
    <source>
        <strain evidence="2">HB14</strain>
    </source>
</reference>
<evidence type="ECO:0000313" key="3">
    <source>
        <dbReference type="Proteomes" id="UP001139319"/>
    </source>
</evidence>
<sequence>MASCDGERFIAEQIDSILSQLSTRDELIIVDDCSQDQTLKVINSFNRDPRLRLQQTPQRTGHVDSFAQAISLAQGEFIFLADQDDVWPEGRLERMVKAFTEPDVNVVAGNFSMIDENRRPLGPPQVRLLARYNVAPWRNILGILLGRRAYYGCCMAFRRPLCRELLPIPRSIESHDLWIAMVGNRQNSVKHLEESVLLKREHETNVSSPIRRPWPVIIRSRLGMLKALLTALQRARKPATNNAG</sequence>
<name>A0A9X2KTM6_9GAMM</name>
<dbReference type="Pfam" id="PF00535">
    <property type="entry name" value="Glycos_transf_2"/>
    <property type="match status" value="1"/>
</dbReference>
<dbReference type="InterPro" id="IPR029044">
    <property type="entry name" value="Nucleotide-diphossugar_trans"/>
</dbReference>
<feature type="domain" description="Glycosyltransferase 2-like" evidence="1">
    <location>
        <begin position="7"/>
        <end position="165"/>
    </location>
</feature>
<accession>A0A9X2KTM6</accession>
<dbReference type="InterPro" id="IPR050834">
    <property type="entry name" value="Glycosyltransf_2"/>
</dbReference>
<dbReference type="GO" id="GO:0016757">
    <property type="term" value="F:glycosyltransferase activity"/>
    <property type="evidence" value="ECO:0007669"/>
    <property type="project" value="UniProtKB-KW"/>
</dbReference>
<dbReference type="EC" id="2.4.-.-" evidence="2"/>
<gene>
    <name evidence="2" type="ORF">M6D89_08600</name>
</gene>
<keyword evidence="2" id="KW-0328">Glycosyltransferase</keyword>
<keyword evidence="2" id="KW-0808">Transferase</keyword>